<evidence type="ECO:0000313" key="2">
    <source>
        <dbReference type="Proteomes" id="UP000199147"/>
    </source>
</evidence>
<evidence type="ECO:0000313" key="1">
    <source>
        <dbReference type="EMBL" id="CRZ14821.1"/>
    </source>
</evidence>
<proteinExistence type="predicted"/>
<accession>A0A0H5RM39</accession>
<dbReference type="Proteomes" id="UP000199147">
    <property type="component" value="Unassembled WGS sequence"/>
</dbReference>
<dbReference type="RefSeq" id="WP_159402828.1">
    <property type="nucleotide sequence ID" value="NZ_CWKH01000001.1"/>
</dbReference>
<keyword evidence="2" id="KW-1185">Reference proteome</keyword>
<protein>
    <submittedName>
        <fullName evidence="1">Uncharacterized protein</fullName>
    </submittedName>
</protein>
<gene>
    <name evidence="1" type="ORF">BN2156_01677</name>
</gene>
<dbReference type="STRING" id="146018.BN2156_01677"/>
<sequence length="46" mass="4963">MFADDRDAILATAQDEDFSDDEIAAIEDASDSVHIDGAARSCRCDD</sequence>
<name>A0A0H5RM39_9MYCO</name>
<organism evidence="1 2">
    <name type="scientific">Mycolicibacterium neworleansense</name>
    <dbReference type="NCBI Taxonomy" id="146018"/>
    <lineage>
        <taxon>Bacteria</taxon>
        <taxon>Bacillati</taxon>
        <taxon>Actinomycetota</taxon>
        <taxon>Actinomycetes</taxon>
        <taxon>Mycobacteriales</taxon>
        <taxon>Mycobacteriaceae</taxon>
        <taxon>Mycolicibacterium</taxon>
    </lineage>
</organism>
<reference evidence="2" key="1">
    <citation type="submission" date="2015-07" db="EMBL/GenBank/DDBJ databases">
        <authorList>
            <person name="Urmite Genomes"/>
        </authorList>
    </citation>
    <scope>NUCLEOTIDE SEQUENCE [LARGE SCALE GENOMIC DNA]</scope>
    <source>
        <strain evidence="2">type strain: ATCC 49404</strain>
    </source>
</reference>
<dbReference type="EMBL" id="CWKH01000001">
    <property type="protein sequence ID" value="CRZ14821.1"/>
    <property type="molecule type" value="Genomic_DNA"/>
</dbReference>
<dbReference type="AlphaFoldDB" id="A0A0H5RM39"/>